<protein>
    <submittedName>
        <fullName evidence="4">Pilus assembly protein</fullName>
    </submittedName>
</protein>
<keyword evidence="2" id="KW-0472">Membrane</keyword>
<proteinExistence type="predicted"/>
<evidence type="ECO:0000259" key="3">
    <source>
        <dbReference type="Pfam" id="PF07811"/>
    </source>
</evidence>
<keyword evidence="2" id="KW-0812">Transmembrane</keyword>
<feature type="transmembrane region" description="Helical" evidence="2">
    <location>
        <begin position="20"/>
        <end position="48"/>
    </location>
</feature>
<gene>
    <name evidence="4" type="ORF">HIJ39_19105</name>
</gene>
<dbReference type="RefSeq" id="WP_169102553.1">
    <property type="nucleotide sequence ID" value="NZ_JABBVZ010000111.1"/>
</dbReference>
<evidence type="ECO:0000256" key="2">
    <source>
        <dbReference type="SAM" id="Phobius"/>
    </source>
</evidence>
<feature type="domain" description="TadE-like" evidence="3">
    <location>
        <begin position="17"/>
        <end position="59"/>
    </location>
</feature>
<sequence>MSNPKPNLLQKLFRKEGQALVEFALVAPLLLILLYGIIQFGLIFYGFITIQQAAKIGVRAASLGESASAVGQAIDNQITGIGLNPSSTSASTYAPPSPFTSTNYRLVWDGYVTTVGSTPGIVVQVDYRYPIAIPFFGTKNIEIHQSYTMAQEDPPDISFSNTSNSSPATFYGTSN</sequence>
<evidence type="ECO:0000256" key="1">
    <source>
        <dbReference type="SAM" id="MobiDB-lite"/>
    </source>
</evidence>
<feature type="compositionally biased region" description="Polar residues" evidence="1">
    <location>
        <begin position="158"/>
        <end position="175"/>
    </location>
</feature>
<dbReference type="AlphaFoldDB" id="A0A7Y0L6W8"/>
<dbReference type="Pfam" id="PF07811">
    <property type="entry name" value="TadE"/>
    <property type="match status" value="1"/>
</dbReference>
<feature type="region of interest" description="Disordered" evidence="1">
    <location>
        <begin position="152"/>
        <end position="175"/>
    </location>
</feature>
<organism evidence="4 5">
    <name type="scientific">Sulfobacillus harzensis</name>
    <dbReference type="NCBI Taxonomy" id="2729629"/>
    <lineage>
        <taxon>Bacteria</taxon>
        <taxon>Bacillati</taxon>
        <taxon>Bacillota</taxon>
        <taxon>Clostridia</taxon>
        <taxon>Eubacteriales</taxon>
        <taxon>Clostridiales Family XVII. Incertae Sedis</taxon>
        <taxon>Sulfobacillus</taxon>
    </lineage>
</organism>
<name>A0A7Y0L6W8_9FIRM</name>
<keyword evidence="5" id="KW-1185">Reference proteome</keyword>
<accession>A0A7Y0L6W8</accession>
<evidence type="ECO:0000313" key="5">
    <source>
        <dbReference type="Proteomes" id="UP000533476"/>
    </source>
</evidence>
<dbReference type="Proteomes" id="UP000533476">
    <property type="component" value="Unassembled WGS sequence"/>
</dbReference>
<dbReference type="EMBL" id="JABBVZ010000111">
    <property type="protein sequence ID" value="NMP24434.1"/>
    <property type="molecule type" value="Genomic_DNA"/>
</dbReference>
<comment type="caution">
    <text evidence="4">The sequence shown here is derived from an EMBL/GenBank/DDBJ whole genome shotgun (WGS) entry which is preliminary data.</text>
</comment>
<dbReference type="InterPro" id="IPR012495">
    <property type="entry name" value="TadE-like_dom"/>
</dbReference>
<keyword evidence="2" id="KW-1133">Transmembrane helix</keyword>
<evidence type="ECO:0000313" key="4">
    <source>
        <dbReference type="EMBL" id="NMP24434.1"/>
    </source>
</evidence>
<reference evidence="4 5" key="1">
    <citation type="submission" date="2020-04" db="EMBL/GenBank/DDBJ databases">
        <authorList>
            <person name="Zhang R."/>
            <person name="Schippers A."/>
        </authorList>
    </citation>
    <scope>NUCLEOTIDE SEQUENCE [LARGE SCALE GENOMIC DNA]</scope>
    <source>
        <strain evidence="4 5">DSM 109850</strain>
    </source>
</reference>